<dbReference type="GO" id="GO:0009245">
    <property type="term" value="P:lipid A biosynthetic process"/>
    <property type="evidence" value="ECO:0007669"/>
    <property type="project" value="UniProtKB-UniRule"/>
</dbReference>
<dbReference type="EMBL" id="FUWV01000003">
    <property type="protein sequence ID" value="SJZ49419.1"/>
    <property type="molecule type" value="Genomic_DNA"/>
</dbReference>
<dbReference type="EC" id="2.7.7.23" evidence="20"/>
<dbReference type="GO" id="GO:0071555">
    <property type="term" value="P:cell wall organization"/>
    <property type="evidence" value="ECO:0007669"/>
    <property type="project" value="UniProtKB-KW"/>
</dbReference>
<keyword evidence="16 20" id="KW-0961">Cell wall biogenesis/degradation</keyword>
<keyword evidence="12 20" id="KW-0133">Cell shape</keyword>
<dbReference type="SUPFAM" id="SSF53448">
    <property type="entry name" value="Nucleotide-diphospho-sugar transferases"/>
    <property type="match status" value="1"/>
</dbReference>
<dbReference type="RefSeq" id="WP_087678244.1">
    <property type="nucleotide sequence ID" value="NZ_FUWV01000003.1"/>
</dbReference>
<proteinExistence type="inferred from homology"/>
<comment type="similarity">
    <text evidence="5 20">In the N-terminal section; belongs to the N-acetylglucosamine-1-phosphate uridyltransferase family.</text>
</comment>
<feature type="binding site" evidence="20">
    <location>
        <begin position="104"/>
        <end position="106"/>
    </location>
    <ligand>
        <name>UDP-N-acetyl-alpha-D-glucosamine</name>
        <dbReference type="ChEBI" id="CHEBI:57705"/>
    </ligand>
</feature>
<evidence type="ECO:0000256" key="6">
    <source>
        <dbReference type="ARBA" id="ARBA00022490"/>
    </source>
</evidence>
<feature type="binding site" evidence="20">
    <location>
        <position position="158"/>
    </location>
    <ligand>
        <name>UDP-N-acetyl-alpha-D-glucosamine</name>
        <dbReference type="ChEBI" id="CHEBI:57705"/>
    </ligand>
</feature>
<feature type="binding site" evidence="20">
    <location>
        <position position="76"/>
    </location>
    <ligand>
        <name>UDP-N-acetyl-alpha-D-glucosamine</name>
        <dbReference type="ChEBI" id="CHEBI:57705"/>
    </ligand>
</feature>
<feature type="binding site" evidence="20">
    <location>
        <position position="354"/>
    </location>
    <ligand>
        <name>UDP-N-acetyl-alpha-D-glucosamine</name>
        <dbReference type="ChEBI" id="CHEBI:57705"/>
    </ligand>
</feature>
<evidence type="ECO:0000256" key="14">
    <source>
        <dbReference type="ARBA" id="ARBA00023268"/>
    </source>
</evidence>
<feature type="binding site" evidence="20">
    <location>
        <begin position="81"/>
        <end position="82"/>
    </location>
    <ligand>
        <name>UDP-N-acetyl-alpha-D-glucosamine</name>
        <dbReference type="ChEBI" id="CHEBI:57705"/>
    </ligand>
</feature>
<dbReference type="PANTHER" id="PTHR43584">
    <property type="entry name" value="NUCLEOTIDYL TRANSFERASE"/>
    <property type="match status" value="1"/>
</dbReference>
<keyword evidence="13 20" id="KW-0573">Peptidoglycan synthesis</keyword>
<evidence type="ECO:0000256" key="11">
    <source>
        <dbReference type="ARBA" id="ARBA00022842"/>
    </source>
</evidence>
<dbReference type="GO" id="GO:0000287">
    <property type="term" value="F:magnesium ion binding"/>
    <property type="evidence" value="ECO:0007669"/>
    <property type="project" value="UniProtKB-UniRule"/>
</dbReference>
<evidence type="ECO:0000256" key="16">
    <source>
        <dbReference type="ARBA" id="ARBA00023316"/>
    </source>
</evidence>
<evidence type="ECO:0000256" key="2">
    <source>
        <dbReference type="ARBA" id="ARBA00005166"/>
    </source>
</evidence>
<evidence type="ECO:0000256" key="10">
    <source>
        <dbReference type="ARBA" id="ARBA00022737"/>
    </source>
</evidence>
<organism evidence="22 23">
    <name type="scientific">Garciella nitratireducens DSM 15102</name>
    <dbReference type="NCBI Taxonomy" id="1121911"/>
    <lineage>
        <taxon>Bacteria</taxon>
        <taxon>Bacillati</taxon>
        <taxon>Bacillota</taxon>
        <taxon>Clostridia</taxon>
        <taxon>Eubacteriales</taxon>
        <taxon>Eubacteriaceae</taxon>
        <taxon>Garciella</taxon>
    </lineage>
</organism>
<feature type="binding site" evidence="20">
    <location>
        <begin position="389"/>
        <end position="390"/>
    </location>
    <ligand>
        <name>acetyl-CoA</name>
        <dbReference type="ChEBI" id="CHEBI:57288"/>
    </ligand>
</feature>
<comment type="catalytic activity">
    <reaction evidence="17 20">
        <text>alpha-D-glucosamine 1-phosphate + acetyl-CoA = N-acetyl-alpha-D-glucosamine 1-phosphate + CoA + H(+)</text>
        <dbReference type="Rhea" id="RHEA:13725"/>
        <dbReference type="ChEBI" id="CHEBI:15378"/>
        <dbReference type="ChEBI" id="CHEBI:57287"/>
        <dbReference type="ChEBI" id="CHEBI:57288"/>
        <dbReference type="ChEBI" id="CHEBI:57776"/>
        <dbReference type="ChEBI" id="CHEBI:58516"/>
        <dbReference type="EC" id="2.3.1.157"/>
    </reaction>
</comment>
<evidence type="ECO:0000256" key="7">
    <source>
        <dbReference type="ARBA" id="ARBA00022679"/>
    </source>
</evidence>
<dbReference type="GO" id="GO:0009252">
    <property type="term" value="P:peptidoglycan biosynthetic process"/>
    <property type="evidence" value="ECO:0007669"/>
    <property type="project" value="UniProtKB-UniRule"/>
</dbReference>
<dbReference type="InterPro" id="IPR050065">
    <property type="entry name" value="GlmU-like"/>
</dbReference>
<dbReference type="PANTHER" id="PTHR43584:SF3">
    <property type="entry name" value="BIFUNCTIONAL PROTEIN GLMU"/>
    <property type="match status" value="1"/>
</dbReference>
<keyword evidence="7 20" id="KW-0808">Transferase</keyword>
<evidence type="ECO:0000256" key="13">
    <source>
        <dbReference type="ARBA" id="ARBA00022984"/>
    </source>
</evidence>
<dbReference type="InterPro" id="IPR005835">
    <property type="entry name" value="NTP_transferase_dom"/>
</dbReference>
<keyword evidence="10 20" id="KW-0677">Repeat</keyword>
<comment type="cofactor">
    <cofactor evidence="20">
        <name>Mg(2+)</name>
        <dbReference type="ChEBI" id="CHEBI:18420"/>
    </cofactor>
    <text evidence="20">Binds 1 Mg(2+) ion per subunit.</text>
</comment>
<evidence type="ECO:0000256" key="17">
    <source>
        <dbReference type="ARBA" id="ARBA00048247"/>
    </source>
</evidence>
<dbReference type="AlphaFoldDB" id="A0A1T4L3X0"/>
<evidence type="ECO:0000256" key="4">
    <source>
        <dbReference type="ARBA" id="ARBA00007707"/>
    </source>
</evidence>
<feature type="binding site" evidence="20">
    <location>
        <position position="231"/>
    </location>
    <ligand>
        <name>Mg(2+)</name>
        <dbReference type="ChEBI" id="CHEBI:18420"/>
    </ligand>
</feature>
<dbReference type="EC" id="2.3.1.157" evidence="20"/>
<keyword evidence="9 20" id="KW-0479">Metal-binding</keyword>
<dbReference type="OrthoDB" id="9775031at2"/>
<comment type="catalytic activity">
    <reaction evidence="18 20">
        <text>N-acetyl-alpha-D-glucosamine 1-phosphate + UTP + H(+) = UDP-N-acetyl-alpha-D-glucosamine + diphosphate</text>
        <dbReference type="Rhea" id="RHEA:13509"/>
        <dbReference type="ChEBI" id="CHEBI:15378"/>
        <dbReference type="ChEBI" id="CHEBI:33019"/>
        <dbReference type="ChEBI" id="CHEBI:46398"/>
        <dbReference type="ChEBI" id="CHEBI:57705"/>
        <dbReference type="ChEBI" id="CHEBI:57776"/>
        <dbReference type="EC" id="2.7.7.23"/>
    </reaction>
</comment>
<feature type="domain" description="Nucleotidyl transferase" evidence="21">
    <location>
        <begin position="9"/>
        <end position="251"/>
    </location>
</feature>
<dbReference type="GO" id="GO:0016020">
    <property type="term" value="C:membrane"/>
    <property type="evidence" value="ECO:0007669"/>
    <property type="project" value="GOC"/>
</dbReference>
<keyword evidence="8 20" id="KW-0548">Nucleotidyltransferase</keyword>
<dbReference type="Pfam" id="PF00483">
    <property type="entry name" value="NTP_transferase"/>
    <property type="match status" value="1"/>
</dbReference>
<comment type="pathway">
    <text evidence="20">Bacterial outer membrane biogenesis; LPS lipid A biosynthesis.</text>
</comment>
<name>A0A1T4L3X0_9FIRM</name>
<evidence type="ECO:0000256" key="19">
    <source>
        <dbReference type="ARBA" id="ARBA00049628"/>
    </source>
</evidence>
<dbReference type="CDD" id="cd02540">
    <property type="entry name" value="GT2_GlmU_N_bac"/>
    <property type="match status" value="1"/>
</dbReference>
<feature type="binding site" evidence="20">
    <location>
        <position position="380"/>
    </location>
    <ligand>
        <name>UDP-N-acetyl-alpha-D-glucosamine</name>
        <dbReference type="ChEBI" id="CHEBI:57705"/>
    </ligand>
</feature>
<dbReference type="GO" id="GO:0019134">
    <property type="term" value="F:glucosamine-1-phosphate N-acetyltransferase activity"/>
    <property type="evidence" value="ECO:0007669"/>
    <property type="project" value="UniProtKB-UniRule"/>
</dbReference>
<dbReference type="NCBIfam" id="TIGR01173">
    <property type="entry name" value="glmU"/>
    <property type="match status" value="1"/>
</dbReference>
<dbReference type="GO" id="GO:0000902">
    <property type="term" value="P:cell morphogenesis"/>
    <property type="evidence" value="ECO:0007669"/>
    <property type="project" value="UniProtKB-UniRule"/>
</dbReference>
<evidence type="ECO:0000256" key="20">
    <source>
        <dbReference type="HAMAP-Rule" id="MF_01631"/>
    </source>
</evidence>
<dbReference type="GO" id="GO:0006048">
    <property type="term" value="P:UDP-N-acetylglucosamine biosynthetic process"/>
    <property type="evidence" value="ECO:0007669"/>
    <property type="project" value="UniProtKB-UniPathway"/>
</dbReference>
<evidence type="ECO:0000256" key="18">
    <source>
        <dbReference type="ARBA" id="ARBA00048493"/>
    </source>
</evidence>
<feature type="binding site" evidence="20">
    <location>
        <position position="26"/>
    </location>
    <ligand>
        <name>UDP-N-acetyl-alpha-D-glucosamine</name>
        <dbReference type="ChEBI" id="CHEBI:57705"/>
    </ligand>
</feature>
<feature type="binding site" evidence="20">
    <location>
        <position position="336"/>
    </location>
    <ligand>
        <name>UDP-N-acetyl-alpha-D-glucosamine</name>
        <dbReference type="ChEBI" id="CHEBI:57705"/>
    </ligand>
</feature>
<feature type="binding site" evidence="20">
    <location>
        <position position="443"/>
    </location>
    <ligand>
        <name>acetyl-CoA</name>
        <dbReference type="ChEBI" id="CHEBI:57288"/>
    </ligand>
</feature>
<dbReference type="InterPro" id="IPR029044">
    <property type="entry name" value="Nucleotide-diphossugar_trans"/>
</dbReference>
<dbReference type="CDD" id="cd03353">
    <property type="entry name" value="LbH_GlmU_C"/>
    <property type="match status" value="1"/>
</dbReference>
<evidence type="ECO:0000256" key="15">
    <source>
        <dbReference type="ARBA" id="ARBA00023315"/>
    </source>
</evidence>
<evidence type="ECO:0000256" key="1">
    <source>
        <dbReference type="ARBA" id="ARBA00004496"/>
    </source>
</evidence>
<feature type="region of interest" description="Linker" evidence="20">
    <location>
        <begin position="234"/>
        <end position="254"/>
    </location>
</feature>
<reference evidence="22 23" key="1">
    <citation type="submission" date="2017-02" db="EMBL/GenBank/DDBJ databases">
        <authorList>
            <person name="Peterson S.W."/>
        </authorList>
    </citation>
    <scope>NUCLEOTIDE SEQUENCE [LARGE SCALE GENOMIC DNA]</scope>
    <source>
        <strain evidence="22 23">DSM 15102</strain>
    </source>
</reference>
<feature type="binding site" evidence="20">
    <location>
        <position position="369"/>
    </location>
    <ligand>
        <name>UDP-N-acetyl-alpha-D-glucosamine</name>
        <dbReference type="ChEBI" id="CHEBI:57705"/>
    </ligand>
</feature>
<feature type="binding site" evidence="20">
    <location>
        <position position="173"/>
    </location>
    <ligand>
        <name>UDP-N-acetyl-alpha-D-glucosamine</name>
        <dbReference type="ChEBI" id="CHEBI:57705"/>
    </ligand>
</feature>
<dbReference type="Gene3D" id="2.160.10.10">
    <property type="entry name" value="Hexapeptide repeat proteins"/>
    <property type="match status" value="1"/>
</dbReference>
<comment type="subcellular location">
    <subcellularLocation>
        <location evidence="1 20">Cytoplasm</location>
    </subcellularLocation>
</comment>
<feature type="binding site" evidence="20">
    <location>
        <position position="426"/>
    </location>
    <ligand>
        <name>acetyl-CoA</name>
        <dbReference type="ChEBI" id="CHEBI:57288"/>
    </ligand>
</feature>
<dbReference type="Pfam" id="PF00132">
    <property type="entry name" value="Hexapep"/>
    <property type="match status" value="3"/>
</dbReference>
<keyword evidence="11 20" id="KW-0460">Magnesium</keyword>
<feature type="active site" description="Proton acceptor" evidence="20">
    <location>
        <position position="366"/>
    </location>
</feature>
<comment type="pathway">
    <text evidence="2 20">Nucleotide-sugar biosynthesis; UDP-N-acetyl-alpha-D-glucosamine biosynthesis; N-acetyl-alpha-D-glucosamine 1-phosphate from alpha-D-glucosamine 6-phosphate (route II): step 2/2.</text>
</comment>
<dbReference type="SUPFAM" id="SSF51161">
    <property type="entry name" value="Trimeric LpxA-like enzymes"/>
    <property type="match status" value="1"/>
</dbReference>
<dbReference type="InterPro" id="IPR038009">
    <property type="entry name" value="GlmU_C_LbH"/>
</dbReference>
<keyword evidence="23" id="KW-1185">Reference proteome</keyword>
<comment type="caution">
    <text evidence="20">Lacks conserved residue(s) required for the propagation of feature annotation.</text>
</comment>
<evidence type="ECO:0000259" key="21">
    <source>
        <dbReference type="Pfam" id="PF00483"/>
    </source>
</evidence>
<dbReference type="GO" id="GO:0003977">
    <property type="term" value="F:UDP-N-acetylglucosamine diphosphorylase activity"/>
    <property type="evidence" value="ECO:0007669"/>
    <property type="project" value="UniProtKB-UniRule"/>
</dbReference>
<dbReference type="InterPro" id="IPR001451">
    <property type="entry name" value="Hexapep"/>
</dbReference>
<feature type="binding site" evidence="20">
    <location>
        <position position="143"/>
    </location>
    <ligand>
        <name>UDP-N-acetyl-alpha-D-glucosamine</name>
        <dbReference type="ChEBI" id="CHEBI:57705"/>
    </ligand>
</feature>
<feature type="binding site" evidence="20">
    <location>
        <position position="106"/>
    </location>
    <ligand>
        <name>Mg(2+)</name>
        <dbReference type="ChEBI" id="CHEBI:18420"/>
    </ligand>
</feature>
<accession>A0A1T4L3X0</accession>
<feature type="binding site" evidence="20">
    <location>
        <begin position="12"/>
        <end position="15"/>
    </location>
    <ligand>
        <name>UDP-N-acetyl-alpha-D-glucosamine</name>
        <dbReference type="ChEBI" id="CHEBI:57705"/>
    </ligand>
</feature>
<feature type="binding site" evidence="20">
    <location>
        <position position="231"/>
    </location>
    <ligand>
        <name>UDP-N-acetyl-alpha-D-glucosamine</name>
        <dbReference type="ChEBI" id="CHEBI:57705"/>
    </ligand>
</feature>
<comment type="pathway">
    <text evidence="3 20">Nucleotide-sugar biosynthesis; UDP-N-acetyl-alpha-D-glucosamine biosynthesis; UDP-N-acetyl-alpha-D-glucosamine from N-acetyl-alpha-D-glucosamine 1-phosphate: step 1/1.</text>
</comment>
<feature type="region of interest" description="N-acetyltransferase" evidence="20">
    <location>
        <begin position="255"/>
        <end position="462"/>
    </location>
</feature>
<dbReference type="Proteomes" id="UP000196365">
    <property type="component" value="Unassembled WGS sequence"/>
</dbReference>
<dbReference type="UniPathway" id="UPA00973"/>
<evidence type="ECO:0000313" key="22">
    <source>
        <dbReference type="EMBL" id="SJZ49419.1"/>
    </source>
</evidence>
<keyword evidence="6 20" id="KW-0963">Cytoplasm</keyword>
<dbReference type="HAMAP" id="MF_01631">
    <property type="entry name" value="GlmU"/>
    <property type="match status" value="1"/>
</dbReference>
<dbReference type="NCBIfam" id="NF010934">
    <property type="entry name" value="PRK14354.1"/>
    <property type="match status" value="1"/>
</dbReference>
<keyword evidence="14 20" id="KW-0511">Multifunctional enzyme</keyword>
<comment type="function">
    <text evidence="19 20">Catalyzes the last two sequential reactions in the de novo biosynthetic pathway for UDP-N-acetylglucosamine (UDP-GlcNAc). The C-terminal domain catalyzes the transfer of acetyl group from acetyl coenzyme A to glucosamine-1-phosphate (GlcN-1-P) to produce N-acetylglucosamine-1-phosphate (GlcNAc-1-P), which is converted into UDP-GlcNAc by the transfer of uridine 5-monophosphate (from uridine 5-triphosphate), a reaction catalyzed by the N-terminal domain.</text>
</comment>
<dbReference type="InterPro" id="IPR005882">
    <property type="entry name" value="Bifunctional_GlmU"/>
</dbReference>
<dbReference type="InterPro" id="IPR011004">
    <property type="entry name" value="Trimer_LpxA-like_sf"/>
</dbReference>
<evidence type="ECO:0000256" key="8">
    <source>
        <dbReference type="ARBA" id="ARBA00022695"/>
    </source>
</evidence>
<protein>
    <recommendedName>
        <fullName evidence="20">Bifunctional protein GlmU</fullName>
    </recommendedName>
    <domain>
        <recommendedName>
            <fullName evidence="20">UDP-N-acetylglucosamine pyrophosphorylase</fullName>
            <ecNumber evidence="20">2.7.7.23</ecNumber>
        </recommendedName>
        <alternativeName>
            <fullName evidence="20">N-acetylglucosamine-1-phosphate uridyltransferase</fullName>
        </alternativeName>
    </domain>
    <domain>
        <recommendedName>
            <fullName evidence="20">Glucosamine-1-phosphate N-acetyltransferase</fullName>
            <ecNumber evidence="20">2.3.1.157</ecNumber>
        </recommendedName>
    </domain>
</protein>
<feature type="region of interest" description="Pyrophosphorylase" evidence="20">
    <location>
        <begin position="1"/>
        <end position="233"/>
    </location>
</feature>
<evidence type="ECO:0000313" key="23">
    <source>
        <dbReference type="Proteomes" id="UP000196365"/>
    </source>
</evidence>
<evidence type="ECO:0000256" key="3">
    <source>
        <dbReference type="ARBA" id="ARBA00005208"/>
    </source>
</evidence>
<dbReference type="GO" id="GO:0005737">
    <property type="term" value="C:cytoplasm"/>
    <property type="evidence" value="ECO:0007669"/>
    <property type="project" value="UniProtKB-SubCell"/>
</dbReference>
<evidence type="ECO:0000256" key="9">
    <source>
        <dbReference type="ARBA" id="ARBA00022723"/>
    </source>
</evidence>
<keyword evidence="15 20" id="KW-0012">Acyltransferase</keyword>
<gene>
    <name evidence="20" type="primary">glmU</name>
    <name evidence="22" type="ORF">SAMN02745973_00824</name>
</gene>
<evidence type="ECO:0000256" key="12">
    <source>
        <dbReference type="ARBA" id="ARBA00022960"/>
    </source>
</evidence>
<dbReference type="Gene3D" id="3.90.550.10">
    <property type="entry name" value="Spore Coat Polysaccharide Biosynthesis Protein SpsA, Chain A"/>
    <property type="match status" value="1"/>
</dbReference>
<comment type="similarity">
    <text evidence="4 20">In the C-terminal section; belongs to the transferase hexapeptide repeat family.</text>
</comment>
<dbReference type="GO" id="GO:0008360">
    <property type="term" value="P:regulation of cell shape"/>
    <property type="evidence" value="ECO:0007669"/>
    <property type="project" value="UniProtKB-KW"/>
</dbReference>
<dbReference type="UniPathway" id="UPA00113">
    <property type="reaction ID" value="UER00532"/>
</dbReference>
<comment type="subunit">
    <text evidence="20">Homotrimer.</text>
</comment>
<evidence type="ECO:0000256" key="5">
    <source>
        <dbReference type="ARBA" id="ARBA00007947"/>
    </source>
</evidence>
<sequence>MEKSKGDIALILAAGAGTRMKSQKPKVLHEICGKPMLQHVIDTAKELKVDQTIVVVGHGAERVREIIGENVNYVYQDQQLGTGHAVMQAESFFENYEGNVLVLYGDTPLISAKTLQELMDYHKENHLDVTVLTTKIKDPTGYGRIIRNHKNEIKAIVEHKDADQEQLKITEINSGMYYFKANLLRHALKQITNDNVQKEYYLTDVIGILSQEGYHIGGYIAKNEVEIQGVNSRIQLAQAEFYMRQKINEYWMSQGVTMLDPKSTYIQKEVIIERDTILYPGVQLEGKTKIGQNCIIGANSRIVNSRIGDNVEIQCSTILDSKVKKYAKIGPYAYIRPNSEIGEDVKIGDFVEVKNSIIGNHTKASHLTYIGDAEVGEYVNLGCGTVFVNYDGKKKHKTIVGDHVFIGCNANLVAPVQIKEGAYIAAGSTITDEVPAEALSIARARQINKEDWVKKKKESKDK</sequence>